<protein>
    <submittedName>
        <fullName evidence="1">Uncharacterized protein</fullName>
    </submittedName>
</protein>
<evidence type="ECO:0000313" key="2">
    <source>
        <dbReference type="Proteomes" id="UP000053144"/>
    </source>
</evidence>
<gene>
    <name evidence="1" type="ORF">LR48_Vigan01g272100</name>
</gene>
<dbReference type="Pfam" id="PF05910">
    <property type="entry name" value="DUF868"/>
    <property type="match status" value="1"/>
</dbReference>
<dbReference type="Proteomes" id="UP000053144">
    <property type="component" value="Chromosome 1"/>
</dbReference>
<organism evidence="1 2">
    <name type="scientific">Phaseolus angularis</name>
    <name type="common">Azuki bean</name>
    <name type="synonym">Vigna angularis</name>
    <dbReference type="NCBI Taxonomy" id="3914"/>
    <lineage>
        <taxon>Eukaryota</taxon>
        <taxon>Viridiplantae</taxon>
        <taxon>Streptophyta</taxon>
        <taxon>Embryophyta</taxon>
        <taxon>Tracheophyta</taxon>
        <taxon>Spermatophyta</taxon>
        <taxon>Magnoliopsida</taxon>
        <taxon>eudicotyledons</taxon>
        <taxon>Gunneridae</taxon>
        <taxon>Pentapetalae</taxon>
        <taxon>rosids</taxon>
        <taxon>fabids</taxon>
        <taxon>Fabales</taxon>
        <taxon>Fabaceae</taxon>
        <taxon>Papilionoideae</taxon>
        <taxon>50 kb inversion clade</taxon>
        <taxon>NPAAA clade</taxon>
        <taxon>indigoferoid/millettioid clade</taxon>
        <taxon>Phaseoleae</taxon>
        <taxon>Vigna</taxon>
    </lineage>
</organism>
<accession>A0A0L9TRJ8</accession>
<name>A0A0L9TRJ8_PHAAN</name>
<reference evidence="2" key="1">
    <citation type="journal article" date="2015" name="Proc. Natl. Acad. Sci. U.S.A.">
        <title>Genome sequencing of adzuki bean (Vigna angularis) provides insight into high starch and low fat accumulation and domestication.</title>
        <authorList>
            <person name="Yang K."/>
            <person name="Tian Z."/>
            <person name="Chen C."/>
            <person name="Luo L."/>
            <person name="Zhao B."/>
            <person name="Wang Z."/>
            <person name="Yu L."/>
            <person name="Li Y."/>
            <person name="Sun Y."/>
            <person name="Li W."/>
            <person name="Chen Y."/>
            <person name="Li Y."/>
            <person name="Zhang Y."/>
            <person name="Ai D."/>
            <person name="Zhao J."/>
            <person name="Shang C."/>
            <person name="Ma Y."/>
            <person name="Wu B."/>
            <person name="Wang M."/>
            <person name="Gao L."/>
            <person name="Sun D."/>
            <person name="Zhang P."/>
            <person name="Guo F."/>
            <person name="Wang W."/>
            <person name="Li Y."/>
            <person name="Wang J."/>
            <person name="Varshney R.K."/>
            <person name="Wang J."/>
            <person name="Ling H.Q."/>
            <person name="Wan P."/>
        </authorList>
    </citation>
    <scope>NUCLEOTIDE SEQUENCE</scope>
    <source>
        <strain evidence="2">cv. Jingnong 6</strain>
    </source>
</reference>
<sequence length="156" mass="17022">MFSEREESVREEGDCEANELFDEVKNAFGSCCEETKELVPSGDALATIIGAGGYGVVGPDGFLYDEATPKTLADASEMGLFGWRRSMGFYLAVVFNKELVLLLGDLKKEACKKMDSDCAFSHNGTVFIAAESRMATDRLDSKAAMESERFSMAELP</sequence>
<dbReference type="InterPro" id="IPR008586">
    <property type="entry name" value="DUF868_pln"/>
</dbReference>
<dbReference type="Gramene" id="KOM33165">
    <property type="protein sequence ID" value="KOM33165"/>
    <property type="gene ID" value="LR48_Vigan01g272100"/>
</dbReference>
<dbReference type="EMBL" id="CM003371">
    <property type="protein sequence ID" value="KOM33165.1"/>
    <property type="molecule type" value="Genomic_DNA"/>
</dbReference>
<dbReference type="AlphaFoldDB" id="A0A0L9TRJ8"/>
<evidence type="ECO:0000313" key="1">
    <source>
        <dbReference type="EMBL" id="KOM33165.1"/>
    </source>
</evidence>
<proteinExistence type="predicted"/>